<feature type="transmembrane region" description="Helical" evidence="1">
    <location>
        <begin position="75"/>
        <end position="93"/>
    </location>
</feature>
<protein>
    <submittedName>
        <fullName evidence="2">LADA_0H02080g1_1</fullName>
    </submittedName>
</protein>
<dbReference type="AlphaFoldDB" id="A0A1G4JZL8"/>
<dbReference type="Proteomes" id="UP000190274">
    <property type="component" value="Chromosome H"/>
</dbReference>
<keyword evidence="3" id="KW-1185">Reference proteome</keyword>
<evidence type="ECO:0000313" key="2">
    <source>
        <dbReference type="EMBL" id="SCU96660.1"/>
    </source>
</evidence>
<keyword evidence="1" id="KW-1133">Transmembrane helix</keyword>
<evidence type="ECO:0000313" key="3">
    <source>
        <dbReference type="Proteomes" id="UP000190274"/>
    </source>
</evidence>
<proteinExistence type="predicted"/>
<reference evidence="2 3" key="1">
    <citation type="submission" date="2016-03" db="EMBL/GenBank/DDBJ databases">
        <authorList>
            <person name="Devillers H."/>
        </authorList>
    </citation>
    <scope>NUCLEOTIDE SEQUENCE [LARGE SCALE GENOMIC DNA]</scope>
    <source>
        <strain evidence="2">CBS 10888</strain>
    </source>
</reference>
<keyword evidence="1" id="KW-0472">Membrane</keyword>
<organism evidence="2 3">
    <name type="scientific">Lachancea dasiensis</name>
    <dbReference type="NCBI Taxonomy" id="1072105"/>
    <lineage>
        <taxon>Eukaryota</taxon>
        <taxon>Fungi</taxon>
        <taxon>Dikarya</taxon>
        <taxon>Ascomycota</taxon>
        <taxon>Saccharomycotina</taxon>
        <taxon>Saccharomycetes</taxon>
        <taxon>Saccharomycetales</taxon>
        <taxon>Saccharomycetaceae</taxon>
        <taxon>Lachancea</taxon>
    </lineage>
</organism>
<dbReference type="EMBL" id="LT598461">
    <property type="protein sequence ID" value="SCU96660.1"/>
    <property type="molecule type" value="Genomic_DNA"/>
</dbReference>
<sequence>MIPQPVDPALLREHAFQDIGDLNVVLAKETYTEFGGFKSIFRYGLGYFNYGFGLERQVHERSILSILRSHVLENYVVYSCVVLVLALLTYIALMQVQGSMGASTKADKDGDNVYYVKV</sequence>
<name>A0A1G4JZL8_9SACH</name>
<dbReference type="OrthoDB" id="4067115at2759"/>
<evidence type="ECO:0000256" key="1">
    <source>
        <dbReference type="SAM" id="Phobius"/>
    </source>
</evidence>
<accession>A0A1G4JZL8</accession>
<keyword evidence="1" id="KW-0812">Transmembrane</keyword>
<gene>
    <name evidence="2" type="ORF">LADA_0H02080G</name>
</gene>